<dbReference type="InterPro" id="IPR003796">
    <property type="entry name" value="RNR_NrdR-like"/>
</dbReference>
<dbReference type="PANTHER" id="PTHR30455">
    <property type="entry name" value="TRANSCRIPTIONAL REPRESSOR NRDR"/>
    <property type="match status" value="1"/>
</dbReference>
<dbReference type="Pfam" id="PF22811">
    <property type="entry name" value="Zn_ribbon_NrdR"/>
    <property type="match status" value="1"/>
</dbReference>
<dbReference type="GO" id="GO:0008270">
    <property type="term" value="F:zinc ion binding"/>
    <property type="evidence" value="ECO:0007669"/>
    <property type="project" value="UniProtKB-UniRule"/>
</dbReference>
<evidence type="ECO:0000259" key="10">
    <source>
        <dbReference type="PROSITE" id="PS51161"/>
    </source>
</evidence>
<keyword evidence="6 8" id="KW-0238">DNA-binding</keyword>
<organism evidence="11 12">
    <name type="scientific">Aerococcus viridans</name>
    <dbReference type="NCBI Taxonomy" id="1377"/>
    <lineage>
        <taxon>Bacteria</taxon>
        <taxon>Bacillati</taxon>
        <taxon>Bacillota</taxon>
        <taxon>Bacilli</taxon>
        <taxon>Lactobacillales</taxon>
        <taxon>Aerococcaceae</taxon>
        <taxon>Aerococcus</taxon>
    </lineage>
</organism>
<dbReference type="HAMAP" id="MF_00440">
    <property type="entry name" value="NrdR"/>
    <property type="match status" value="1"/>
</dbReference>
<feature type="region of interest" description="Disordered" evidence="9">
    <location>
        <begin position="152"/>
        <end position="177"/>
    </location>
</feature>
<keyword evidence="8" id="KW-0479">Metal-binding</keyword>
<proteinExistence type="inferred from homology"/>
<keyword evidence="4 8" id="KW-0067">ATP-binding</keyword>
<dbReference type="PANTHER" id="PTHR30455:SF2">
    <property type="entry name" value="TRANSCRIPTIONAL REPRESSOR NRDR"/>
    <property type="match status" value="1"/>
</dbReference>
<reference evidence="11 12" key="1">
    <citation type="submission" date="2017-09" db="EMBL/GenBank/DDBJ databases">
        <title>Bacterial strain isolated from the female urinary microbiota.</title>
        <authorList>
            <person name="Thomas-White K."/>
            <person name="Kumar N."/>
            <person name="Forster S."/>
            <person name="Putonti C."/>
            <person name="Lawley T."/>
            <person name="Wolfe A.J."/>
        </authorList>
    </citation>
    <scope>NUCLEOTIDE SEQUENCE [LARGE SCALE GENOMIC DNA]</scope>
    <source>
        <strain evidence="11 12">UMB0240</strain>
    </source>
</reference>
<feature type="compositionally biased region" description="Basic and acidic residues" evidence="9">
    <location>
        <begin position="152"/>
        <end position="161"/>
    </location>
</feature>
<dbReference type="Pfam" id="PF03477">
    <property type="entry name" value="ATP-cone"/>
    <property type="match status" value="1"/>
</dbReference>
<dbReference type="AlphaFoldDB" id="A0A2N6UD58"/>
<dbReference type="InterPro" id="IPR055173">
    <property type="entry name" value="NrdR-like_N"/>
</dbReference>
<dbReference type="OrthoDB" id="9807461at2"/>
<evidence type="ECO:0000256" key="2">
    <source>
        <dbReference type="ARBA" id="ARBA00022741"/>
    </source>
</evidence>
<keyword evidence="3 8" id="KW-0862">Zinc</keyword>
<keyword evidence="7 8" id="KW-0804">Transcription</keyword>
<feature type="zinc finger region" evidence="8">
    <location>
        <begin position="3"/>
        <end position="34"/>
    </location>
</feature>
<keyword evidence="1 8" id="KW-0678">Repressor</keyword>
<dbReference type="GO" id="GO:0003677">
    <property type="term" value="F:DNA binding"/>
    <property type="evidence" value="ECO:0007669"/>
    <property type="project" value="UniProtKB-KW"/>
</dbReference>
<keyword evidence="2 8" id="KW-0547">Nucleotide-binding</keyword>
<gene>
    <name evidence="8 11" type="primary">nrdR</name>
    <name evidence="11" type="ORF">CJ191_06430</name>
</gene>
<comment type="caution">
    <text evidence="11">The sequence shown here is derived from an EMBL/GenBank/DDBJ whole genome shotgun (WGS) entry which is preliminary data.</text>
</comment>
<dbReference type="InterPro" id="IPR005144">
    <property type="entry name" value="ATP-cone_dom"/>
</dbReference>
<evidence type="ECO:0000256" key="7">
    <source>
        <dbReference type="ARBA" id="ARBA00023163"/>
    </source>
</evidence>
<evidence type="ECO:0000313" key="11">
    <source>
        <dbReference type="EMBL" id="PMC79512.1"/>
    </source>
</evidence>
<evidence type="ECO:0000256" key="8">
    <source>
        <dbReference type="HAMAP-Rule" id="MF_00440"/>
    </source>
</evidence>
<keyword evidence="12" id="KW-1185">Reference proteome</keyword>
<evidence type="ECO:0000256" key="6">
    <source>
        <dbReference type="ARBA" id="ARBA00023125"/>
    </source>
</evidence>
<evidence type="ECO:0000256" key="3">
    <source>
        <dbReference type="ARBA" id="ARBA00022833"/>
    </source>
</evidence>
<evidence type="ECO:0000256" key="5">
    <source>
        <dbReference type="ARBA" id="ARBA00023015"/>
    </source>
</evidence>
<dbReference type="RefSeq" id="WP_070467386.1">
    <property type="nucleotide sequence ID" value="NZ_PNHQ01000014.1"/>
</dbReference>
<evidence type="ECO:0000256" key="9">
    <source>
        <dbReference type="SAM" id="MobiDB-lite"/>
    </source>
</evidence>
<keyword evidence="8" id="KW-0863">Zinc-finger</keyword>
<sequence>MQCPNCGSTNLKVIDSRPAENNRSIRRRRECLDCGARFTTFERIERTPLLVVKRDGTREEFSHEKVLRGLIRSAEKRPVSADQLEKLAQDVESELRSRSQNEVPASEIGELLMAALPDIDEVAYIRYASVYRRFEDPTVFLREIERLRGRNAQNDHDDQFHPVDNADDAKDLDEDID</sequence>
<dbReference type="EMBL" id="PNHQ01000014">
    <property type="protein sequence ID" value="PMC79512.1"/>
    <property type="molecule type" value="Genomic_DNA"/>
</dbReference>
<dbReference type="PROSITE" id="PS51161">
    <property type="entry name" value="ATP_CONE"/>
    <property type="match status" value="1"/>
</dbReference>
<dbReference type="NCBIfam" id="TIGR00244">
    <property type="entry name" value="transcriptional regulator NrdR"/>
    <property type="match status" value="1"/>
</dbReference>
<name>A0A2N6UD58_9LACT</name>
<keyword evidence="5 8" id="KW-0805">Transcription regulation</keyword>
<accession>A0A2N6UD58</accession>
<evidence type="ECO:0000256" key="1">
    <source>
        <dbReference type="ARBA" id="ARBA00022491"/>
    </source>
</evidence>
<dbReference type="GO" id="GO:0045892">
    <property type="term" value="P:negative regulation of DNA-templated transcription"/>
    <property type="evidence" value="ECO:0007669"/>
    <property type="project" value="UniProtKB-UniRule"/>
</dbReference>
<feature type="domain" description="ATP-cone" evidence="10">
    <location>
        <begin position="49"/>
        <end position="139"/>
    </location>
</feature>
<comment type="function">
    <text evidence="8">Negatively regulates transcription of bacterial ribonucleotide reductase nrd genes and operons by binding to NrdR-boxes.</text>
</comment>
<evidence type="ECO:0000256" key="4">
    <source>
        <dbReference type="ARBA" id="ARBA00022840"/>
    </source>
</evidence>
<dbReference type="GO" id="GO:0005524">
    <property type="term" value="F:ATP binding"/>
    <property type="evidence" value="ECO:0007669"/>
    <property type="project" value="UniProtKB-UniRule"/>
</dbReference>
<comment type="cofactor">
    <cofactor evidence="8">
        <name>Zn(2+)</name>
        <dbReference type="ChEBI" id="CHEBI:29105"/>
    </cofactor>
    <text evidence="8">Binds 1 zinc ion.</text>
</comment>
<dbReference type="Proteomes" id="UP000235701">
    <property type="component" value="Unassembled WGS sequence"/>
</dbReference>
<comment type="similarity">
    <text evidence="8">Belongs to the NrdR family.</text>
</comment>
<protein>
    <recommendedName>
        <fullName evidence="8">Transcriptional repressor NrdR</fullName>
    </recommendedName>
</protein>
<evidence type="ECO:0000313" key="12">
    <source>
        <dbReference type="Proteomes" id="UP000235701"/>
    </source>
</evidence>